<evidence type="ECO:0000313" key="3">
    <source>
        <dbReference type="Proteomes" id="UP001295444"/>
    </source>
</evidence>
<dbReference type="AlphaFoldDB" id="A0AAD1WIG2"/>
<dbReference type="Proteomes" id="UP001295444">
    <property type="component" value="Chromosome 08"/>
</dbReference>
<feature type="region of interest" description="Disordered" evidence="1">
    <location>
        <begin position="117"/>
        <end position="140"/>
    </location>
</feature>
<organism evidence="2 3">
    <name type="scientific">Pelobates cultripes</name>
    <name type="common">Western spadefoot toad</name>
    <dbReference type="NCBI Taxonomy" id="61616"/>
    <lineage>
        <taxon>Eukaryota</taxon>
        <taxon>Metazoa</taxon>
        <taxon>Chordata</taxon>
        <taxon>Craniata</taxon>
        <taxon>Vertebrata</taxon>
        <taxon>Euteleostomi</taxon>
        <taxon>Amphibia</taxon>
        <taxon>Batrachia</taxon>
        <taxon>Anura</taxon>
        <taxon>Pelobatoidea</taxon>
        <taxon>Pelobatidae</taxon>
        <taxon>Pelobates</taxon>
    </lineage>
</organism>
<keyword evidence="3" id="KW-1185">Reference proteome</keyword>
<feature type="compositionally biased region" description="Polar residues" evidence="1">
    <location>
        <begin position="131"/>
        <end position="140"/>
    </location>
</feature>
<sequence>MEEVAARDREFWTTCGPRSFGGCGLPSQLPHVGLLKCLPVLFPLPWDPTIRSPPNQLTRFPRLVYKMAVQQPTMSTNTAEISLTHTDRSSHSGTISTLTVSSYSWLPRPAYRRMKPGSHRCLPGLRAPRGYTSNHSPIHG</sequence>
<proteinExistence type="predicted"/>
<name>A0AAD1WIG2_PELCU</name>
<gene>
    <name evidence="2" type="ORF">PECUL_23A015306</name>
</gene>
<evidence type="ECO:0000313" key="2">
    <source>
        <dbReference type="EMBL" id="CAH2312454.1"/>
    </source>
</evidence>
<dbReference type="EMBL" id="OW240919">
    <property type="protein sequence ID" value="CAH2312454.1"/>
    <property type="molecule type" value="Genomic_DNA"/>
</dbReference>
<evidence type="ECO:0000256" key="1">
    <source>
        <dbReference type="SAM" id="MobiDB-lite"/>
    </source>
</evidence>
<reference evidence="2" key="1">
    <citation type="submission" date="2022-03" db="EMBL/GenBank/DDBJ databases">
        <authorList>
            <person name="Alioto T."/>
            <person name="Alioto T."/>
            <person name="Gomez Garrido J."/>
        </authorList>
    </citation>
    <scope>NUCLEOTIDE SEQUENCE</scope>
</reference>
<protein>
    <submittedName>
        <fullName evidence="2">Uncharacterized protein</fullName>
    </submittedName>
</protein>
<accession>A0AAD1WIG2</accession>